<reference evidence="4 5" key="1">
    <citation type="submission" date="2021-09" db="EMBL/GenBank/DDBJ databases">
        <title>WGS of Mycoplasma sp. Zaradi2 strains.</title>
        <authorList>
            <person name="Spergser J."/>
        </authorList>
    </citation>
    <scope>NUCLEOTIDE SEQUENCE [LARGE SCALE GENOMIC DNA]</scope>
    <source>
        <strain evidence="4 5">1331</strain>
    </source>
</reference>
<evidence type="ECO:0000256" key="2">
    <source>
        <dbReference type="SAM" id="SignalP"/>
    </source>
</evidence>
<evidence type="ECO:0000313" key="5">
    <source>
        <dbReference type="Proteomes" id="UP000772186"/>
    </source>
</evidence>
<evidence type="ECO:0000313" key="4">
    <source>
        <dbReference type="EMBL" id="MBZ4195671.1"/>
    </source>
</evidence>
<evidence type="ECO:0000259" key="3">
    <source>
        <dbReference type="Pfam" id="PF01732"/>
    </source>
</evidence>
<keyword evidence="5" id="KW-1185">Reference proteome</keyword>
<comment type="caution">
    <text evidence="4">The sequence shown here is derived from an EMBL/GenBank/DDBJ whole genome shotgun (WGS) entry which is preliminary data.</text>
</comment>
<dbReference type="InterPro" id="IPR022382">
    <property type="entry name" value="Mycoplasma_peptidase_DUF31"/>
</dbReference>
<dbReference type="NCBIfam" id="NF045841">
    <property type="entry name" value="Ig_SerProt_MIP"/>
    <property type="match status" value="1"/>
</dbReference>
<keyword evidence="2" id="KW-0732">Signal</keyword>
<sequence length="877" mass="100683">MKQKKILLNLLRTSSLLSLPIFTIAISSQCDVQDNSKKDSDVIDNNNKEKDGSSSEKTGSNTKKDSSSSVEIDNSNWEKFEKNIESIDNLESIANLEFYINGFKRDKSQVLPTEAKENIDAAKINVKNNQNIMAYILNIETEKNANATGQIAINVQFQDNESKKIVTKKYTVSGFKTNNGQHHSSTIPSVAAIEKNELFKYQELNQKKRFLQDNKKYMESLKRQISTDGDFKSARPELSKTSHENIKKFNDLAEKVGFDTYENAAFKGFTLPVYNDKGDVEGLMINNRPETNKGPSSIDSYGREHEKTNGLARTIPNEAYKTMIEQTFQVKITSKNMFTKEINEAQSYINWANRQSDKEFKEWLETQEKQHNINRDDELEKLNKRLQNAPESVKDGIRKIIEETKTKFENDWKEFVGQYGTKDLFIKTFQKNIEEYKEKAKNDTENRLSISENGTMWILDYAIDSNGATKFYFGTNSHVAKALTEKLLGLSILRINNNVGVGDTFRISELDPNFTRFIMSPKENNGFITKIFDGTDFMNTKPSDFLADEQKSKFQDVEEFIDFAILEIDFSKLNLATDVTVLSNNQNKTGDWKNKTHAEFAKYVTNDYEKNTSKHIKFLSKPFLDNYESVDRKLIFNQPEEANKELDKVDQIFIAGYPTSEGDYFLKKDVEQDQIDQSKWNFSLWVNSDYRYYKTLAKKEGQPSSYPDSELNRGNFLSYQIGYRSFIDKPGVTDAFLAVSRVGNELYNLDGKKYINYGLTYMPRFYAPAGGASGSSARAKENKVFGVVHASNNIAKTSLIAALRSNGHDYQKLFGNYNLPQYDLIYGGGKDQKKSYREALKEKYKSNSSFRTNIFKDGFEETNIPEEFKFKNNQKNR</sequence>
<dbReference type="Gene3D" id="3.10.450.270">
    <property type="match status" value="1"/>
</dbReference>
<feature type="compositionally biased region" description="Polar residues" evidence="1">
    <location>
        <begin position="55"/>
        <end position="72"/>
    </location>
</feature>
<dbReference type="NCBIfam" id="NF045842">
    <property type="entry name" value="MIP_near_MIB"/>
    <property type="match status" value="1"/>
</dbReference>
<dbReference type="Pfam" id="PF01732">
    <property type="entry name" value="Mycop_pep_DUF31"/>
    <property type="match status" value="1"/>
</dbReference>
<gene>
    <name evidence="4" type="ORF">LAD73_03015</name>
</gene>
<name>A0A953NHB1_9MOLU</name>
<evidence type="ECO:0000256" key="1">
    <source>
        <dbReference type="SAM" id="MobiDB-lite"/>
    </source>
</evidence>
<feature type="chain" id="PRO_5037935583" evidence="2">
    <location>
        <begin position="26"/>
        <end position="877"/>
    </location>
</feature>
<organism evidence="4 5">
    <name type="scientific">Mycoplasma tauri</name>
    <dbReference type="NCBI Taxonomy" id="547987"/>
    <lineage>
        <taxon>Bacteria</taxon>
        <taxon>Bacillati</taxon>
        <taxon>Mycoplasmatota</taxon>
        <taxon>Mollicutes</taxon>
        <taxon>Mycoplasmataceae</taxon>
        <taxon>Mycoplasma</taxon>
    </lineage>
</organism>
<dbReference type="Proteomes" id="UP000772186">
    <property type="component" value="Unassembled WGS sequence"/>
</dbReference>
<proteinExistence type="predicted"/>
<feature type="domain" description="DUF31" evidence="3">
    <location>
        <begin position="317"/>
        <end position="790"/>
    </location>
</feature>
<feature type="region of interest" description="Disordered" evidence="1">
    <location>
        <begin position="34"/>
        <end position="72"/>
    </location>
</feature>
<feature type="region of interest" description="Disordered" evidence="1">
    <location>
        <begin position="285"/>
        <end position="305"/>
    </location>
</feature>
<dbReference type="EMBL" id="JAIQBY010000043">
    <property type="protein sequence ID" value="MBZ4195671.1"/>
    <property type="molecule type" value="Genomic_DNA"/>
</dbReference>
<accession>A0A953NHB1</accession>
<feature type="signal peptide" evidence="2">
    <location>
        <begin position="1"/>
        <end position="25"/>
    </location>
</feature>
<dbReference type="RefSeq" id="WP_223644930.1">
    <property type="nucleotide sequence ID" value="NZ_JAIQBY010000043.1"/>
</dbReference>
<feature type="compositionally biased region" description="Basic and acidic residues" evidence="1">
    <location>
        <begin position="34"/>
        <end position="54"/>
    </location>
</feature>
<protein>
    <submittedName>
        <fullName evidence="4">DUF31 family protein</fullName>
    </submittedName>
</protein>
<dbReference type="AlphaFoldDB" id="A0A953NHB1"/>